<dbReference type="AlphaFoldDB" id="A0A1Y6K6X6"/>
<sequence length="71" mass="7799">MIFLIFLKALSTINDPFLPVINTGLTPLASLLTIDKIVYLIIESEIALVNRIQESAGFCIISGVENVLPIR</sequence>
<dbReference type="Proteomes" id="UP000195514">
    <property type="component" value="Chromosome I"/>
</dbReference>
<protein>
    <submittedName>
        <fullName evidence="1">Uncharacterized protein</fullName>
    </submittedName>
</protein>
<gene>
    <name evidence="1" type="ORF">CFX1CAM_0735</name>
</gene>
<organism evidence="1 2">
    <name type="scientific">Candidatus Brevifilum fermentans</name>
    <dbReference type="NCBI Taxonomy" id="1986204"/>
    <lineage>
        <taxon>Bacteria</taxon>
        <taxon>Bacillati</taxon>
        <taxon>Chloroflexota</taxon>
        <taxon>Anaerolineae</taxon>
        <taxon>Anaerolineales</taxon>
        <taxon>Anaerolineaceae</taxon>
        <taxon>Candidatus Brevifilum</taxon>
    </lineage>
</organism>
<proteinExistence type="predicted"/>
<evidence type="ECO:0000313" key="1">
    <source>
        <dbReference type="EMBL" id="SMX53800.1"/>
    </source>
</evidence>
<name>A0A1Y6K6X6_9CHLR</name>
<keyword evidence="2" id="KW-1185">Reference proteome</keyword>
<reference evidence="2" key="1">
    <citation type="submission" date="2017-05" db="EMBL/GenBank/DDBJ databases">
        <authorList>
            <person name="Kirkegaard R."/>
            <person name="Mcilroy J S."/>
        </authorList>
    </citation>
    <scope>NUCLEOTIDE SEQUENCE [LARGE SCALE GENOMIC DNA]</scope>
</reference>
<dbReference type="RefSeq" id="WP_162287628.1">
    <property type="nucleotide sequence ID" value="NZ_LT859958.1"/>
</dbReference>
<evidence type="ECO:0000313" key="2">
    <source>
        <dbReference type="Proteomes" id="UP000195514"/>
    </source>
</evidence>
<dbReference type="KEGG" id="abat:CFX1CAM_0735"/>
<accession>A0A1Y6K6X6</accession>
<dbReference type="EMBL" id="LT859958">
    <property type="protein sequence ID" value="SMX53800.1"/>
    <property type="molecule type" value="Genomic_DNA"/>
</dbReference>